<dbReference type="RefSeq" id="WP_219551305.1">
    <property type="nucleotide sequence ID" value="NZ_JAHKRN010000071.1"/>
</dbReference>
<evidence type="ECO:0000313" key="4">
    <source>
        <dbReference type="EMBL" id="MFC5817527.1"/>
    </source>
</evidence>
<keyword evidence="4" id="KW-0503">Monooxygenase</keyword>
<feature type="compositionally biased region" description="Basic residues" evidence="1">
    <location>
        <begin position="67"/>
        <end position="76"/>
    </location>
</feature>
<dbReference type="Pfam" id="PF01494">
    <property type="entry name" value="FAD_binding_3"/>
    <property type="match status" value="1"/>
</dbReference>
<dbReference type="Proteomes" id="UP001596096">
    <property type="component" value="Unassembled WGS sequence"/>
</dbReference>
<feature type="transmembrane region" description="Helical" evidence="2">
    <location>
        <begin position="6"/>
        <end position="26"/>
    </location>
</feature>
<accession>A0ABW1BWS7</accession>
<proteinExistence type="predicted"/>
<dbReference type="EMBL" id="JBHSNW010000009">
    <property type="protein sequence ID" value="MFC5817527.1"/>
    <property type="molecule type" value="Genomic_DNA"/>
</dbReference>
<keyword evidence="2" id="KW-0472">Membrane</keyword>
<gene>
    <name evidence="4" type="ORF">ACFPUY_20720</name>
</gene>
<keyword evidence="2" id="KW-0812">Transmembrane</keyword>
<keyword evidence="4" id="KW-0560">Oxidoreductase</keyword>
<evidence type="ECO:0000313" key="5">
    <source>
        <dbReference type="Proteomes" id="UP001596096"/>
    </source>
</evidence>
<name>A0ABW1BWS7_9ACTN</name>
<dbReference type="InterPro" id="IPR002938">
    <property type="entry name" value="FAD-bd"/>
</dbReference>
<sequence>MTYHRVPVLIVGGGYAGLSAALLPAWRDIPVMLVERQPGTSLQPKPDRGHDRRRPAGQPRHADASGRPRRLSRAARRPSGPSSAPATTPRPSSRIRTTTAPCWRTRATPPAGPAAGPRTCR</sequence>
<keyword evidence="5" id="KW-1185">Reference proteome</keyword>
<evidence type="ECO:0000256" key="2">
    <source>
        <dbReference type="SAM" id="Phobius"/>
    </source>
</evidence>
<feature type="region of interest" description="Disordered" evidence="1">
    <location>
        <begin position="36"/>
        <end position="121"/>
    </location>
</feature>
<comment type="caution">
    <text evidence="4">The sequence shown here is derived from an EMBL/GenBank/DDBJ whole genome shotgun (WGS) entry which is preliminary data.</text>
</comment>
<feature type="domain" description="FAD-binding" evidence="3">
    <location>
        <begin position="6"/>
        <end position="48"/>
    </location>
</feature>
<reference evidence="5" key="1">
    <citation type="journal article" date="2019" name="Int. J. Syst. Evol. Microbiol.">
        <title>The Global Catalogue of Microorganisms (GCM) 10K type strain sequencing project: providing services to taxonomists for standard genome sequencing and annotation.</title>
        <authorList>
            <consortium name="The Broad Institute Genomics Platform"/>
            <consortium name="The Broad Institute Genome Sequencing Center for Infectious Disease"/>
            <person name="Wu L."/>
            <person name="Ma J."/>
        </authorList>
    </citation>
    <scope>NUCLEOTIDE SEQUENCE [LARGE SCALE GENOMIC DNA]</scope>
    <source>
        <strain evidence="5">CGMCC 4.7106</strain>
    </source>
</reference>
<keyword evidence="2" id="KW-1133">Transmembrane helix</keyword>
<organism evidence="4 5">
    <name type="scientific">Nonomuraea harbinensis</name>
    <dbReference type="NCBI Taxonomy" id="1286938"/>
    <lineage>
        <taxon>Bacteria</taxon>
        <taxon>Bacillati</taxon>
        <taxon>Actinomycetota</taxon>
        <taxon>Actinomycetes</taxon>
        <taxon>Streptosporangiales</taxon>
        <taxon>Streptosporangiaceae</taxon>
        <taxon>Nonomuraea</taxon>
    </lineage>
</organism>
<evidence type="ECO:0000259" key="3">
    <source>
        <dbReference type="Pfam" id="PF01494"/>
    </source>
</evidence>
<dbReference type="GO" id="GO:0004497">
    <property type="term" value="F:monooxygenase activity"/>
    <property type="evidence" value="ECO:0007669"/>
    <property type="project" value="UniProtKB-KW"/>
</dbReference>
<evidence type="ECO:0000256" key="1">
    <source>
        <dbReference type="SAM" id="MobiDB-lite"/>
    </source>
</evidence>
<feature type="compositionally biased region" description="Low complexity" evidence="1">
    <location>
        <begin position="77"/>
        <end position="121"/>
    </location>
</feature>
<protein>
    <submittedName>
        <fullName evidence="4">FAD-dependent monooxygenase</fullName>
    </submittedName>
</protein>